<feature type="coiled-coil region" evidence="1">
    <location>
        <begin position="91"/>
        <end position="118"/>
    </location>
</feature>
<dbReference type="EMBL" id="BARS01054780">
    <property type="protein sequence ID" value="GAG51599.1"/>
    <property type="molecule type" value="Genomic_DNA"/>
</dbReference>
<accession>X0Y6S1</accession>
<proteinExistence type="predicted"/>
<name>X0Y6S1_9ZZZZ</name>
<comment type="caution">
    <text evidence="2">The sequence shown here is derived from an EMBL/GenBank/DDBJ whole genome shotgun (WGS) entry which is preliminary data.</text>
</comment>
<dbReference type="AlphaFoldDB" id="X0Y6S1"/>
<sequence length="128" mass="14631">MAPQASIVQDSVDRVREAMSSLESDFEKVQKRAEKKFRAQRKSLEKRTEKQVSRLQSELKKNPYVKRAQSAVDSATKQIEKNVDGLLEALNVASQRDLQRVNRKLNKINKKLSELEKSSTTREVTNAS</sequence>
<reference evidence="2" key="1">
    <citation type="journal article" date="2014" name="Front. Microbiol.">
        <title>High frequency of phylogenetically diverse reductive dehalogenase-homologous genes in deep subseafloor sedimentary metagenomes.</title>
        <authorList>
            <person name="Kawai M."/>
            <person name="Futagami T."/>
            <person name="Toyoda A."/>
            <person name="Takaki Y."/>
            <person name="Nishi S."/>
            <person name="Hori S."/>
            <person name="Arai W."/>
            <person name="Tsubouchi T."/>
            <person name="Morono Y."/>
            <person name="Uchiyama I."/>
            <person name="Ito T."/>
            <person name="Fujiyama A."/>
            <person name="Inagaki F."/>
            <person name="Takami H."/>
        </authorList>
    </citation>
    <scope>NUCLEOTIDE SEQUENCE</scope>
    <source>
        <strain evidence="2">Expedition CK06-06</strain>
    </source>
</reference>
<evidence type="ECO:0000256" key="1">
    <source>
        <dbReference type="SAM" id="Coils"/>
    </source>
</evidence>
<organism evidence="2">
    <name type="scientific">marine sediment metagenome</name>
    <dbReference type="NCBI Taxonomy" id="412755"/>
    <lineage>
        <taxon>unclassified sequences</taxon>
        <taxon>metagenomes</taxon>
        <taxon>ecological metagenomes</taxon>
    </lineage>
</organism>
<keyword evidence="1" id="KW-0175">Coiled coil</keyword>
<protein>
    <submittedName>
        <fullName evidence="2">Uncharacterized protein</fullName>
    </submittedName>
</protein>
<gene>
    <name evidence="2" type="ORF">S01H1_81019</name>
</gene>
<evidence type="ECO:0000313" key="2">
    <source>
        <dbReference type="EMBL" id="GAG51599.1"/>
    </source>
</evidence>